<proteinExistence type="predicted"/>
<gene>
    <name evidence="2" type="ORF">HNR65_003038</name>
</gene>
<dbReference type="Gene3D" id="1.10.3210.10">
    <property type="entry name" value="Hypothetical protein af1432"/>
    <property type="match status" value="1"/>
</dbReference>
<dbReference type="EMBL" id="JACDUS010000011">
    <property type="protein sequence ID" value="MBA2882684.1"/>
    <property type="molecule type" value="Genomic_DNA"/>
</dbReference>
<evidence type="ECO:0000313" key="3">
    <source>
        <dbReference type="Proteomes" id="UP000525298"/>
    </source>
</evidence>
<feature type="domain" description="HDOD" evidence="1">
    <location>
        <begin position="15"/>
        <end position="215"/>
    </location>
</feature>
<reference evidence="2 3" key="1">
    <citation type="submission" date="2020-07" db="EMBL/GenBank/DDBJ databases">
        <title>Genomic Encyclopedia of Type Strains, Phase IV (KMG-IV): sequencing the most valuable type-strain genomes for metagenomic binning, comparative biology and taxonomic classification.</title>
        <authorList>
            <person name="Goeker M."/>
        </authorList>
    </citation>
    <scope>NUCLEOTIDE SEQUENCE [LARGE SCALE GENOMIC DNA]</scope>
    <source>
        <strain evidence="2 3">DSM 17721</strain>
    </source>
</reference>
<dbReference type="Pfam" id="PF08668">
    <property type="entry name" value="HDOD"/>
    <property type="match status" value="1"/>
</dbReference>
<dbReference type="RefSeq" id="WP_181552314.1">
    <property type="nucleotide sequence ID" value="NZ_JACDUS010000011.1"/>
</dbReference>
<dbReference type="PROSITE" id="PS51833">
    <property type="entry name" value="HDOD"/>
    <property type="match status" value="1"/>
</dbReference>
<sequence length="288" mass="31785">MQRHLIKRLESIRNLPTLPAVIENLGTALQDPEVDAGQIAAIIEDDPAITARIMKVVNSSMYLGVDETVSLRPAIVRLGFRAVSNIAMSAAVFSTFAPNRRSALDRAGFWRHCIAAGIAAEVLCNSIPQFARVHIAADVLHVCGLLHDMGKIVFEQHFHDQFSEAIEISKKEGICLSVAEHRVMGVDHCQAGAWLARKWNLAHSLISVIRWHHDPSMAEERYRDLVRICGLSDRVVNAGGLGQGGNYRMNQAPEIEEEIDLDPEDLVKMIHLIETRAAQSPLLDVLGA</sequence>
<name>A0A7W0CBM2_9BACT</name>
<keyword evidence="3" id="KW-1185">Reference proteome</keyword>
<dbReference type="InterPro" id="IPR013976">
    <property type="entry name" value="HDOD"/>
</dbReference>
<dbReference type="SUPFAM" id="SSF109604">
    <property type="entry name" value="HD-domain/PDEase-like"/>
    <property type="match status" value="1"/>
</dbReference>
<dbReference type="InterPro" id="IPR052340">
    <property type="entry name" value="RNase_Y/CdgJ"/>
</dbReference>
<dbReference type="PANTHER" id="PTHR33525">
    <property type="match status" value="1"/>
</dbReference>
<dbReference type="PANTHER" id="PTHR33525:SF3">
    <property type="entry name" value="RIBONUCLEASE Y"/>
    <property type="match status" value="1"/>
</dbReference>
<keyword evidence="2" id="KW-0808">Transferase</keyword>
<protein>
    <submittedName>
        <fullName evidence="2">Putative nucleotidyltransferase with HDIG domain</fullName>
    </submittedName>
</protein>
<dbReference type="GO" id="GO:0016740">
    <property type="term" value="F:transferase activity"/>
    <property type="evidence" value="ECO:0007669"/>
    <property type="project" value="UniProtKB-KW"/>
</dbReference>
<organism evidence="2 3">
    <name type="scientific">Desulfosalsimonas propionicica</name>
    <dbReference type="NCBI Taxonomy" id="332175"/>
    <lineage>
        <taxon>Bacteria</taxon>
        <taxon>Pseudomonadati</taxon>
        <taxon>Thermodesulfobacteriota</taxon>
        <taxon>Desulfobacteria</taxon>
        <taxon>Desulfobacterales</taxon>
        <taxon>Desulfosalsimonadaceae</taxon>
        <taxon>Desulfosalsimonas</taxon>
    </lineage>
</organism>
<dbReference type="Proteomes" id="UP000525298">
    <property type="component" value="Unassembled WGS sequence"/>
</dbReference>
<dbReference type="NCBIfam" id="TIGR00277">
    <property type="entry name" value="HDIG"/>
    <property type="match status" value="1"/>
</dbReference>
<accession>A0A7W0CBM2</accession>
<comment type="caution">
    <text evidence="2">The sequence shown here is derived from an EMBL/GenBank/DDBJ whole genome shotgun (WGS) entry which is preliminary data.</text>
</comment>
<dbReference type="InterPro" id="IPR006675">
    <property type="entry name" value="HDIG_dom"/>
</dbReference>
<evidence type="ECO:0000313" key="2">
    <source>
        <dbReference type="EMBL" id="MBA2882684.1"/>
    </source>
</evidence>
<dbReference type="AlphaFoldDB" id="A0A7W0CBM2"/>
<evidence type="ECO:0000259" key="1">
    <source>
        <dbReference type="PROSITE" id="PS51833"/>
    </source>
</evidence>